<protein>
    <submittedName>
        <fullName evidence="1">Uncharacterized protein</fullName>
    </submittedName>
</protein>
<accession>A0ACB8UBA7</accession>
<sequence length="402" mass="43738">MSSQSGATAAVPSLETYPFLAQPPPEKKQPYGSHDAPSYTQSENSRRRSLAAISNWATNVQPGAPAPLSPNKTTFSDAPRSSRHGRRHSTQMVQPVAPPAPLHYLPESPTSSEGTVTGAMKQDLQTVGYTSVIVQLPNTPPPNLDQTHHDEPENARGKRRFKSLSIKPPSRSKPIPSPLPTPKASNSTSRSSTTKDKKSKYAEERPALLAQELALMQFMGGGKVEHHMKQSAEKQAKKAGAVKGKNGQLVGVAPVWQDGQGGIWRDQEEEVEYAHLLGPTERRDTSGDAPWVQFDGRRGATGRGHRRGSASTQDSDLRTPPDFNVDVFASGHSSRRRPQPLDLVSPHDRNTEDLRREFLQASFVPGNVRRGDTLPSEPAVAPKKSVISNVKGIFKSKKSKAT</sequence>
<comment type="caution">
    <text evidence="1">The sequence shown here is derived from an EMBL/GenBank/DDBJ whole genome shotgun (WGS) entry which is preliminary data.</text>
</comment>
<name>A0ACB8UBA7_9APHY</name>
<organism evidence="1 2">
    <name type="scientific">Irpex rosettiformis</name>
    <dbReference type="NCBI Taxonomy" id="378272"/>
    <lineage>
        <taxon>Eukaryota</taxon>
        <taxon>Fungi</taxon>
        <taxon>Dikarya</taxon>
        <taxon>Basidiomycota</taxon>
        <taxon>Agaricomycotina</taxon>
        <taxon>Agaricomycetes</taxon>
        <taxon>Polyporales</taxon>
        <taxon>Irpicaceae</taxon>
        <taxon>Irpex</taxon>
    </lineage>
</organism>
<reference evidence="1" key="1">
    <citation type="journal article" date="2021" name="Environ. Microbiol.">
        <title>Gene family expansions and transcriptome signatures uncover fungal adaptations to wood decay.</title>
        <authorList>
            <person name="Hage H."/>
            <person name="Miyauchi S."/>
            <person name="Viragh M."/>
            <person name="Drula E."/>
            <person name="Min B."/>
            <person name="Chaduli D."/>
            <person name="Navarro D."/>
            <person name="Favel A."/>
            <person name="Norest M."/>
            <person name="Lesage-Meessen L."/>
            <person name="Balint B."/>
            <person name="Merenyi Z."/>
            <person name="de Eugenio L."/>
            <person name="Morin E."/>
            <person name="Martinez A.T."/>
            <person name="Baldrian P."/>
            <person name="Stursova M."/>
            <person name="Martinez M.J."/>
            <person name="Novotny C."/>
            <person name="Magnuson J.K."/>
            <person name="Spatafora J.W."/>
            <person name="Maurice S."/>
            <person name="Pangilinan J."/>
            <person name="Andreopoulos W."/>
            <person name="LaButti K."/>
            <person name="Hundley H."/>
            <person name="Na H."/>
            <person name="Kuo A."/>
            <person name="Barry K."/>
            <person name="Lipzen A."/>
            <person name="Henrissat B."/>
            <person name="Riley R."/>
            <person name="Ahrendt S."/>
            <person name="Nagy L.G."/>
            <person name="Grigoriev I.V."/>
            <person name="Martin F."/>
            <person name="Rosso M.N."/>
        </authorList>
    </citation>
    <scope>NUCLEOTIDE SEQUENCE</scope>
    <source>
        <strain evidence="1">CBS 384.51</strain>
    </source>
</reference>
<dbReference type="Proteomes" id="UP001055072">
    <property type="component" value="Unassembled WGS sequence"/>
</dbReference>
<dbReference type="EMBL" id="MU274905">
    <property type="protein sequence ID" value="KAI0091550.1"/>
    <property type="molecule type" value="Genomic_DNA"/>
</dbReference>
<proteinExistence type="predicted"/>
<gene>
    <name evidence="1" type="ORF">BDY19DRAFT_904198</name>
</gene>
<keyword evidence="2" id="KW-1185">Reference proteome</keyword>
<evidence type="ECO:0000313" key="2">
    <source>
        <dbReference type="Proteomes" id="UP001055072"/>
    </source>
</evidence>
<evidence type="ECO:0000313" key="1">
    <source>
        <dbReference type="EMBL" id="KAI0091550.1"/>
    </source>
</evidence>